<evidence type="ECO:0000256" key="7">
    <source>
        <dbReference type="ARBA" id="ARBA00023136"/>
    </source>
</evidence>
<dbReference type="GO" id="GO:0044718">
    <property type="term" value="P:siderophore transmembrane transport"/>
    <property type="evidence" value="ECO:0007669"/>
    <property type="project" value="TreeGrafter"/>
</dbReference>
<dbReference type="InterPro" id="IPR037066">
    <property type="entry name" value="Plug_dom_sf"/>
</dbReference>
<keyword evidence="2 10" id="KW-0813">Transport</keyword>
<comment type="similarity">
    <text evidence="10 11">Belongs to the TonB-dependent receptor family.</text>
</comment>
<proteinExistence type="inferred from homology"/>
<dbReference type="InterPro" id="IPR000531">
    <property type="entry name" value="Beta-barrel_TonB"/>
</dbReference>
<keyword evidence="16" id="KW-1185">Reference proteome</keyword>
<protein>
    <submittedName>
        <fullName evidence="15">TonB-dependent receptor</fullName>
    </submittedName>
</protein>
<evidence type="ECO:0000256" key="1">
    <source>
        <dbReference type="ARBA" id="ARBA00004571"/>
    </source>
</evidence>
<keyword evidence="4 10" id="KW-0812">Transmembrane</keyword>
<keyword evidence="7 10" id="KW-0472">Membrane</keyword>
<dbReference type="Gene3D" id="2.40.170.20">
    <property type="entry name" value="TonB-dependent receptor, beta-barrel domain"/>
    <property type="match status" value="1"/>
</dbReference>
<dbReference type="Pfam" id="PF13715">
    <property type="entry name" value="CarbopepD_reg_2"/>
    <property type="match status" value="1"/>
</dbReference>
<dbReference type="SUPFAM" id="SSF56935">
    <property type="entry name" value="Porins"/>
    <property type="match status" value="1"/>
</dbReference>
<name>A0A4R0NLR5_9SPHI</name>
<keyword evidence="3 10" id="KW-1134">Transmembrane beta strand</keyword>
<evidence type="ECO:0000256" key="5">
    <source>
        <dbReference type="ARBA" id="ARBA00022729"/>
    </source>
</evidence>
<evidence type="ECO:0000313" key="16">
    <source>
        <dbReference type="Proteomes" id="UP000293347"/>
    </source>
</evidence>
<dbReference type="Gene3D" id="2.170.130.10">
    <property type="entry name" value="TonB-dependent receptor, plug domain"/>
    <property type="match status" value="1"/>
</dbReference>
<evidence type="ECO:0000256" key="12">
    <source>
        <dbReference type="SAM" id="Phobius"/>
    </source>
</evidence>
<reference evidence="15 16" key="1">
    <citation type="submission" date="2019-02" db="EMBL/GenBank/DDBJ databases">
        <title>Pedobacter sp. RP-1-14 sp. nov., isolated from Arctic soil.</title>
        <authorList>
            <person name="Dahal R.H."/>
        </authorList>
    </citation>
    <scope>NUCLEOTIDE SEQUENCE [LARGE SCALE GENOMIC DNA]</scope>
    <source>
        <strain evidence="15 16">RP-1-14</strain>
    </source>
</reference>
<evidence type="ECO:0000256" key="6">
    <source>
        <dbReference type="ARBA" id="ARBA00023077"/>
    </source>
</evidence>
<dbReference type="AlphaFoldDB" id="A0A4R0NLR5"/>
<accession>A0A4R0NLR5</accession>
<dbReference type="InterPro" id="IPR023997">
    <property type="entry name" value="TonB-dep_OMP_SusC/RagA_CS"/>
</dbReference>
<dbReference type="InterPro" id="IPR039426">
    <property type="entry name" value="TonB-dep_rcpt-like"/>
</dbReference>
<dbReference type="PANTHER" id="PTHR30069">
    <property type="entry name" value="TONB-DEPENDENT OUTER MEMBRANE RECEPTOR"/>
    <property type="match status" value="1"/>
</dbReference>
<dbReference type="Pfam" id="PF07715">
    <property type="entry name" value="Plug"/>
    <property type="match status" value="1"/>
</dbReference>
<feature type="transmembrane region" description="Helical" evidence="12">
    <location>
        <begin position="21"/>
        <end position="40"/>
    </location>
</feature>
<evidence type="ECO:0000256" key="8">
    <source>
        <dbReference type="ARBA" id="ARBA00023170"/>
    </source>
</evidence>
<dbReference type="Gene3D" id="2.60.40.1120">
    <property type="entry name" value="Carboxypeptidase-like, regulatory domain"/>
    <property type="match status" value="1"/>
</dbReference>
<dbReference type="InterPro" id="IPR008969">
    <property type="entry name" value="CarboxyPept-like_regulatory"/>
</dbReference>
<dbReference type="NCBIfam" id="TIGR04057">
    <property type="entry name" value="SusC_RagA_signa"/>
    <property type="match status" value="1"/>
</dbReference>
<evidence type="ECO:0000259" key="14">
    <source>
        <dbReference type="Pfam" id="PF07715"/>
    </source>
</evidence>
<keyword evidence="8 15" id="KW-0675">Receptor</keyword>
<evidence type="ECO:0000256" key="3">
    <source>
        <dbReference type="ARBA" id="ARBA00022452"/>
    </source>
</evidence>
<sequence>MKKCYTNFLSGVSYVRKLCNLRAPMVMTAMLLLISTIAYSQTIQITGTVKDSKGETIPGVGIKVKDATATTQTDNNGKFSIAVPNAQAVLVFSYIGMEPYETTVGNRTTIEVTLKESLSELDEVIVTGYGERVRKRDITGSISSVSAKDIEERQPLNLFDALQGKAAGVLVVNDNGEPGAEGSITVRGPSTFSSDGNGTNPLYVIDGVITPNAASINPSDIESVEVLKDAASASIYGSRAANGVILITTKRGIEGRPRLDVQYVYTIGEISHSIQQSNSADIRRYRQMQGQLGVLTDSLNPGLNSANDLQDLLLGNTAQKHDVRVSLAGGSKSLLYSASLNYLDDKGIALNTDAKRIQSRINIDYKATSKLRFSNNLSFYRQTGNFASIGNSIRPVFDRPSSYLIYYPDGKLTSYINNKRNPVANALLETNTREDFKTQFVSTLNYDIFSDLKFTAALNAQQDNGQRFTFTPRYIQNQNGDNNAATNQYNKRFYYEAQAFLNYNKTIKDHTFSGTAGVTRDRVRYDNVNLAGTNFILENIKTITGSNLSNLTAQRSTASAVSTGSYFGRATYSYKGRYIVQGVYRNDASSRFGIENRSGSFLAGSAAWRFTDEGFMKWTNKFLEDGKVRFSYGSGGNDAIGDYESIPRVELGGNSYNGLAGAATTSSFSNPALKWETTYTQNLGLDLTFLKGRLGFVFDAYIGTTDDLLYDRQMPKETGFNTIKVNVGSIQNKGLEFALSGSPILNKNFKWEVNANVSLERGTIQKLNQGEQFIAVGTGGISGGNATYLIKEGGRIGDFYGWRNLGVYQYDAANAYTPEGRRLTPVNVTVKYPVRGTSADPQASVAEYYELDGQKYSGEIVKKKNSDGSVLLGGDTEWEDVNNDGFIDENDRTIIGNSQSDVYLGFVNTFTYKKFRLSFIINATVGGQVYNQFKQNLTNFANNGNPSLPEAIYGAWTKQGDVSTYPYYPDKNTRGSQRGGGNSYFLEDASFIRLSNARFTYSLDSKYAKKVFAKNLSAYVYGVNLVTFTNYTGYDPEFTPSSGLTPGDDTGRYPKRRELGFGLNIGF</sequence>
<keyword evidence="5" id="KW-0732">Signal</keyword>
<dbReference type="EMBL" id="SJSL01000002">
    <property type="protein sequence ID" value="TCD01586.1"/>
    <property type="molecule type" value="Genomic_DNA"/>
</dbReference>
<dbReference type="Pfam" id="PF00593">
    <property type="entry name" value="TonB_dep_Rec_b-barrel"/>
    <property type="match status" value="1"/>
</dbReference>
<evidence type="ECO:0000256" key="2">
    <source>
        <dbReference type="ARBA" id="ARBA00022448"/>
    </source>
</evidence>
<dbReference type="RefSeq" id="WP_131596387.1">
    <property type="nucleotide sequence ID" value="NZ_SJSL01000002.1"/>
</dbReference>
<dbReference type="NCBIfam" id="TIGR04056">
    <property type="entry name" value="OMP_RagA_SusC"/>
    <property type="match status" value="1"/>
</dbReference>
<dbReference type="SUPFAM" id="SSF49464">
    <property type="entry name" value="Carboxypeptidase regulatory domain-like"/>
    <property type="match status" value="1"/>
</dbReference>
<evidence type="ECO:0000256" key="10">
    <source>
        <dbReference type="PROSITE-ProRule" id="PRU01360"/>
    </source>
</evidence>
<evidence type="ECO:0000256" key="9">
    <source>
        <dbReference type="ARBA" id="ARBA00023237"/>
    </source>
</evidence>
<evidence type="ECO:0000259" key="13">
    <source>
        <dbReference type="Pfam" id="PF00593"/>
    </source>
</evidence>
<dbReference type="InterPro" id="IPR023996">
    <property type="entry name" value="TonB-dep_OMP_SusC/RagA"/>
</dbReference>
<keyword evidence="6 11" id="KW-0798">TonB box</keyword>
<gene>
    <name evidence="15" type="ORF">EZ437_12735</name>
</gene>
<dbReference type="Proteomes" id="UP000293347">
    <property type="component" value="Unassembled WGS sequence"/>
</dbReference>
<dbReference type="GO" id="GO:0009279">
    <property type="term" value="C:cell outer membrane"/>
    <property type="evidence" value="ECO:0007669"/>
    <property type="project" value="UniProtKB-SubCell"/>
</dbReference>
<feature type="domain" description="TonB-dependent receptor plug" evidence="14">
    <location>
        <begin position="135"/>
        <end position="244"/>
    </location>
</feature>
<dbReference type="InterPro" id="IPR012910">
    <property type="entry name" value="Plug_dom"/>
</dbReference>
<feature type="domain" description="TonB-dependent receptor-like beta-barrel" evidence="13">
    <location>
        <begin position="400"/>
        <end position="816"/>
    </location>
</feature>
<keyword evidence="12" id="KW-1133">Transmembrane helix</keyword>
<evidence type="ECO:0000313" key="15">
    <source>
        <dbReference type="EMBL" id="TCD01586.1"/>
    </source>
</evidence>
<dbReference type="InterPro" id="IPR036942">
    <property type="entry name" value="Beta-barrel_TonB_sf"/>
</dbReference>
<dbReference type="PANTHER" id="PTHR30069:SF29">
    <property type="entry name" value="HEMOGLOBIN AND HEMOGLOBIN-HAPTOGLOBIN-BINDING PROTEIN 1-RELATED"/>
    <property type="match status" value="1"/>
</dbReference>
<dbReference type="PROSITE" id="PS52016">
    <property type="entry name" value="TONB_DEPENDENT_REC_3"/>
    <property type="match status" value="1"/>
</dbReference>
<comment type="subcellular location">
    <subcellularLocation>
        <location evidence="1 10">Cell outer membrane</location>
        <topology evidence="1 10">Multi-pass membrane protein</topology>
    </subcellularLocation>
</comment>
<evidence type="ECO:0000256" key="11">
    <source>
        <dbReference type="RuleBase" id="RU003357"/>
    </source>
</evidence>
<dbReference type="OrthoDB" id="9768177at2"/>
<organism evidence="15 16">
    <name type="scientific">Pedobacter psychroterrae</name>
    <dbReference type="NCBI Taxonomy" id="2530453"/>
    <lineage>
        <taxon>Bacteria</taxon>
        <taxon>Pseudomonadati</taxon>
        <taxon>Bacteroidota</taxon>
        <taxon>Sphingobacteriia</taxon>
        <taxon>Sphingobacteriales</taxon>
        <taxon>Sphingobacteriaceae</taxon>
        <taxon>Pedobacter</taxon>
    </lineage>
</organism>
<dbReference type="GO" id="GO:0015344">
    <property type="term" value="F:siderophore uptake transmembrane transporter activity"/>
    <property type="evidence" value="ECO:0007669"/>
    <property type="project" value="TreeGrafter"/>
</dbReference>
<keyword evidence="9 10" id="KW-0998">Cell outer membrane</keyword>
<evidence type="ECO:0000256" key="4">
    <source>
        <dbReference type="ARBA" id="ARBA00022692"/>
    </source>
</evidence>
<comment type="caution">
    <text evidence="15">The sequence shown here is derived from an EMBL/GenBank/DDBJ whole genome shotgun (WGS) entry which is preliminary data.</text>
</comment>